<evidence type="ECO:0000259" key="1">
    <source>
        <dbReference type="Pfam" id="PF13460"/>
    </source>
</evidence>
<dbReference type="Proteomes" id="UP000183263">
    <property type="component" value="Unassembled WGS sequence"/>
</dbReference>
<dbReference type="EMBL" id="FNDN01000005">
    <property type="protein sequence ID" value="SDI08775.1"/>
    <property type="molecule type" value="Genomic_DNA"/>
</dbReference>
<feature type="domain" description="NAD(P)-binding" evidence="1">
    <location>
        <begin position="7"/>
        <end position="180"/>
    </location>
</feature>
<dbReference type="Gene3D" id="3.40.50.720">
    <property type="entry name" value="NAD(P)-binding Rossmann-like Domain"/>
    <property type="match status" value="1"/>
</dbReference>
<accession>A0A1G8HQ48</accession>
<dbReference type="PANTHER" id="PTHR43162">
    <property type="match status" value="1"/>
</dbReference>
<dbReference type="PANTHER" id="PTHR43162:SF1">
    <property type="entry name" value="PRESTALK A DIFFERENTIATION PROTEIN A"/>
    <property type="match status" value="1"/>
</dbReference>
<gene>
    <name evidence="2" type="ORF">SAMN05444695_10533</name>
</gene>
<dbReference type="InterPro" id="IPR036291">
    <property type="entry name" value="NAD(P)-bd_dom_sf"/>
</dbReference>
<dbReference type="SUPFAM" id="SSF51735">
    <property type="entry name" value="NAD(P)-binding Rossmann-fold domains"/>
    <property type="match status" value="1"/>
</dbReference>
<dbReference type="Pfam" id="PF13460">
    <property type="entry name" value="NAD_binding_10"/>
    <property type="match status" value="1"/>
</dbReference>
<dbReference type="OrthoDB" id="3243290at2"/>
<dbReference type="RefSeq" id="WP_072737505.1">
    <property type="nucleotide sequence ID" value="NZ_CP048813.1"/>
</dbReference>
<evidence type="ECO:0000313" key="2">
    <source>
        <dbReference type="EMBL" id="SDI08775.1"/>
    </source>
</evidence>
<sequence length="289" mass="31007">MTIAVTGATGTIGGLVLRNIGHRLPVRLVGRDPAVLAPLADAYDATFAVATYEQGGALVTAFDDVDTVFFVSGRESAHRREEHRTVVESAHRAGVRRIVYLSFLGAAEDCTFTFGRDHHFTERDIRDSGLAFTFLRDSWYQSMLPAMVDDTGVIRGPAGEGRVGAVAPDDVAASASAVLASADGTHDGATYRITGPEAFTLTEAAEVLSRVTGRRIRFVDETLDEAYASRAHYGAPAFEVDGWVTSYAAVAAGELSPVSDDVARLTGNAPIGFEDYLERHPDSWARLLL</sequence>
<name>A0A1G8HQ48_9NOCA</name>
<dbReference type="AlphaFoldDB" id="A0A1G8HQ48"/>
<protein>
    <submittedName>
        <fullName evidence="2">Uncharacterized conserved protein YbjT, contains NAD(P)-binding and DUF2867 domains</fullName>
    </submittedName>
</protein>
<organism evidence="2 3">
    <name type="scientific">Rhodococcus triatomae</name>
    <dbReference type="NCBI Taxonomy" id="300028"/>
    <lineage>
        <taxon>Bacteria</taxon>
        <taxon>Bacillati</taxon>
        <taxon>Actinomycetota</taxon>
        <taxon>Actinomycetes</taxon>
        <taxon>Mycobacteriales</taxon>
        <taxon>Nocardiaceae</taxon>
        <taxon>Rhodococcus</taxon>
    </lineage>
</organism>
<proteinExistence type="predicted"/>
<reference evidence="2 3" key="1">
    <citation type="submission" date="2016-10" db="EMBL/GenBank/DDBJ databases">
        <authorList>
            <person name="de Groot N.N."/>
        </authorList>
    </citation>
    <scope>NUCLEOTIDE SEQUENCE [LARGE SCALE GENOMIC DNA]</scope>
    <source>
        <strain evidence="2 3">DSM 44892</strain>
    </source>
</reference>
<dbReference type="InterPro" id="IPR051604">
    <property type="entry name" value="Ergot_Alk_Oxidoreductase"/>
</dbReference>
<dbReference type="InterPro" id="IPR016040">
    <property type="entry name" value="NAD(P)-bd_dom"/>
</dbReference>
<evidence type="ECO:0000313" key="3">
    <source>
        <dbReference type="Proteomes" id="UP000183263"/>
    </source>
</evidence>
<dbReference type="Gene3D" id="3.90.25.10">
    <property type="entry name" value="UDP-galactose 4-epimerase, domain 1"/>
    <property type="match status" value="1"/>
</dbReference>
<keyword evidence="3" id="KW-1185">Reference proteome</keyword>